<dbReference type="InterPro" id="IPR036097">
    <property type="entry name" value="HisK_dim/P_sf"/>
</dbReference>
<dbReference type="InterPro" id="IPR005467">
    <property type="entry name" value="His_kinase_dom"/>
</dbReference>
<sequence>MSDHRLRLNLRSVLALLMMGILLMTTAFLFFMIFNYKLDAIQTQRILESPFLMLALFVTILIIYFMAIILLVTKYIFNPISQMKKAAEHIRSGNLNYPIEYKGANEIGEFCQEFDKMRVRLKDTILEQHEIEKRRKRLIASITHDLRTPLTSIQGYVEAIQDGIVKDQTTFDQYIETILTKTNQLNHLIDDLSVYTKQELGEFTLNLERINSGVLLNAYFNHKFMEFKYSPLNLVLNKPFISTFILVDPYRFNQILDNIIGNATKYAKSKIEIWTKVVDYHLQIQIKDDGDGIPQDVLDHIFDPFFMVNKVKDQKEKGGSGLGLAIVKQLTEGHSGKIEVTSEEGKGTCFTIDIPLDR</sequence>
<dbReference type="SUPFAM" id="SSF47384">
    <property type="entry name" value="Homodimeric domain of signal transducing histidine kinase"/>
    <property type="match status" value="1"/>
</dbReference>
<dbReference type="SUPFAM" id="SSF158472">
    <property type="entry name" value="HAMP domain-like"/>
    <property type="match status" value="1"/>
</dbReference>
<evidence type="ECO:0000256" key="3">
    <source>
        <dbReference type="ARBA" id="ARBA00012438"/>
    </source>
</evidence>
<dbReference type="SMART" id="SM00388">
    <property type="entry name" value="HisKA"/>
    <property type="match status" value="1"/>
</dbReference>
<evidence type="ECO:0000256" key="7">
    <source>
        <dbReference type="ARBA" id="ARBA00022692"/>
    </source>
</evidence>
<dbReference type="Proteomes" id="UP000767854">
    <property type="component" value="Unassembled WGS sequence"/>
</dbReference>
<evidence type="ECO:0000259" key="16">
    <source>
        <dbReference type="PROSITE" id="PS50885"/>
    </source>
</evidence>
<evidence type="ECO:0000313" key="17">
    <source>
        <dbReference type="EMBL" id="MBM7561274.1"/>
    </source>
</evidence>
<feature type="domain" description="HAMP" evidence="16">
    <location>
        <begin position="74"/>
        <end position="126"/>
    </location>
</feature>
<dbReference type="InterPro" id="IPR050398">
    <property type="entry name" value="HssS/ArlS-like"/>
</dbReference>
<dbReference type="CDD" id="cd00075">
    <property type="entry name" value="HATPase"/>
    <property type="match status" value="1"/>
</dbReference>
<keyword evidence="10" id="KW-0067">ATP-binding</keyword>
<dbReference type="PRINTS" id="PR00344">
    <property type="entry name" value="BCTRLSENSOR"/>
</dbReference>
<dbReference type="EMBL" id="JAFBDT010000004">
    <property type="protein sequence ID" value="MBM7561274.1"/>
    <property type="molecule type" value="Genomic_DNA"/>
</dbReference>
<dbReference type="Gene3D" id="3.30.565.10">
    <property type="entry name" value="Histidine kinase-like ATPase, C-terminal domain"/>
    <property type="match status" value="1"/>
</dbReference>
<dbReference type="PROSITE" id="PS50885">
    <property type="entry name" value="HAMP"/>
    <property type="match status" value="1"/>
</dbReference>
<evidence type="ECO:0000259" key="15">
    <source>
        <dbReference type="PROSITE" id="PS50109"/>
    </source>
</evidence>
<comment type="catalytic activity">
    <reaction evidence="1">
        <text>ATP + protein L-histidine = ADP + protein N-phospho-L-histidine.</text>
        <dbReference type="EC" id="2.7.13.3"/>
    </reaction>
</comment>
<dbReference type="InterPro" id="IPR036890">
    <property type="entry name" value="HATPase_C_sf"/>
</dbReference>
<keyword evidence="13 14" id="KW-0472">Membrane</keyword>
<evidence type="ECO:0000256" key="1">
    <source>
        <dbReference type="ARBA" id="ARBA00000085"/>
    </source>
</evidence>
<keyword evidence="9 17" id="KW-0418">Kinase</keyword>
<keyword evidence="11 14" id="KW-1133">Transmembrane helix</keyword>
<dbReference type="SMART" id="SM00387">
    <property type="entry name" value="HATPase_c"/>
    <property type="match status" value="1"/>
</dbReference>
<dbReference type="GO" id="GO:0016301">
    <property type="term" value="F:kinase activity"/>
    <property type="evidence" value="ECO:0007669"/>
    <property type="project" value="UniProtKB-KW"/>
</dbReference>
<accession>A0ABS2MPF8</accession>
<keyword evidence="18" id="KW-1185">Reference proteome</keyword>
<dbReference type="SMART" id="SM00304">
    <property type="entry name" value="HAMP"/>
    <property type="match status" value="1"/>
</dbReference>
<protein>
    <recommendedName>
        <fullName evidence="3">histidine kinase</fullName>
        <ecNumber evidence="3">2.7.13.3</ecNumber>
    </recommendedName>
</protein>
<comment type="caution">
    <text evidence="17">The sequence shown here is derived from an EMBL/GenBank/DDBJ whole genome shotgun (WGS) entry which is preliminary data.</text>
</comment>
<keyword evidence="6" id="KW-0808">Transferase</keyword>
<comment type="subcellular location">
    <subcellularLocation>
        <location evidence="2">Cell membrane</location>
        <topology evidence="2">Multi-pass membrane protein</topology>
    </subcellularLocation>
</comment>
<dbReference type="Pfam" id="PF02518">
    <property type="entry name" value="HATPase_c"/>
    <property type="match status" value="1"/>
</dbReference>
<evidence type="ECO:0000256" key="11">
    <source>
        <dbReference type="ARBA" id="ARBA00022989"/>
    </source>
</evidence>
<dbReference type="InterPro" id="IPR003660">
    <property type="entry name" value="HAMP_dom"/>
</dbReference>
<feature type="transmembrane region" description="Helical" evidence="14">
    <location>
        <begin position="54"/>
        <end position="77"/>
    </location>
</feature>
<feature type="transmembrane region" description="Helical" evidence="14">
    <location>
        <begin position="12"/>
        <end position="34"/>
    </location>
</feature>
<dbReference type="InterPro" id="IPR004358">
    <property type="entry name" value="Sig_transdc_His_kin-like_C"/>
</dbReference>
<dbReference type="InterPro" id="IPR003594">
    <property type="entry name" value="HATPase_dom"/>
</dbReference>
<feature type="domain" description="Histidine kinase" evidence="15">
    <location>
        <begin position="141"/>
        <end position="358"/>
    </location>
</feature>
<keyword evidence="4" id="KW-1003">Cell membrane</keyword>
<keyword evidence="12" id="KW-0902">Two-component regulatory system</keyword>
<dbReference type="EC" id="2.7.13.3" evidence="3"/>
<dbReference type="PANTHER" id="PTHR45528">
    <property type="entry name" value="SENSOR HISTIDINE KINASE CPXA"/>
    <property type="match status" value="1"/>
</dbReference>
<keyword evidence="7 14" id="KW-0812">Transmembrane</keyword>
<evidence type="ECO:0000256" key="12">
    <source>
        <dbReference type="ARBA" id="ARBA00023012"/>
    </source>
</evidence>
<dbReference type="CDD" id="cd06225">
    <property type="entry name" value="HAMP"/>
    <property type="match status" value="1"/>
</dbReference>
<dbReference type="Gene3D" id="1.10.287.130">
    <property type="match status" value="1"/>
</dbReference>
<gene>
    <name evidence="17" type="ORF">JOC49_000794</name>
</gene>
<evidence type="ECO:0000313" key="18">
    <source>
        <dbReference type="Proteomes" id="UP000767854"/>
    </source>
</evidence>
<evidence type="ECO:0000256" key="14">
    <source>
        <dbReference type="SAM" id="Phobius"/>
    </source>
</evidence>
<reference evidence="17 18" key="1">
    <citation type="submission" date="2021-01" db="EMBL/GenBank/DDBJ databases">
        <title>Genomic Encyclopedia of Type Strains, Phase IV (KMG-IV): sequencing the most valuable type-strain genomes for metagenomic binning, comparative biology and taxonomic classification.</title>
        <authorList>
            <person name="Goeker M."/>
        </authorList>
    </citation>
    <scope>NUCLEOTIDE SEQUENCE [LARGE SCALE GENOMIC DNA]</scope>
    <source>
        <strain evidence="17 18">DSM 24436</strain>
    </source>
</reference>
<evidence type="ECO:0000256" key="2">
    <source>
        <dbReference type="ARBA" id="ARBA00004651"/>
    </source>
</evidence>
<evidence type="ECO:0000256" key="6">
    <source>
        <dbReference type="ARBA" id="ARBA00022679"/>
    </source>
</evidence>
<dbReference type="SUPFAM" id="SSF55874">
    <property type="entry name" value="ATPase domain of HSP90 chaperone/DNA topoisomerase II/histidine kinase"/>
    <property type="match status" value="1"/>
</dbReference>
<evidence type="ECO:0000256" key="10">
    <source>
        <dbReference type="ARBA" id="ARBA00022840"/>
    </source>
</evidence>
<dbReference type="PANTHER" id="PTHR45528:SF1">
    <property type="entry name" value="SENSOR HISTIDINE KINASE CPXA"/>
    <property type="match status" value="1"/>
</dbReference>
<evidence type="ECO:0000256" key="8">
    <source>
        <dbReference type="ARBA" id="ARBA00022741"/>
    </source>
</evidence>
<dbReference type="RefSeq" id="WP_204662601.1">
    <property type="nucleotide sequence ID" value="NZ_JAFBDT010000004.1"/>
</dbReference>
<evidence type="ECO:0000256" key="4">
    <source>
        <dbReference type="ARBA" id="ARBA00022475"/>
    </source>
</evidence>
<dbReference type="Pfam" id="PF00672">
    <property type="entry name" value="HAMP"/>
    <property type="match status" value="1"/>
</dbReference>
<keyword evidence="8" id="KW-0547">Nucleotide-binding</keyword>
<evidence type="ECO:0000256" key="13">
    <source>
        <dbReference type="ARBA" id="ARBA00023136"/>
    </source>
</evidence>
<evidence type="ECO:0000256" key="5">
    <source>
        <dbReference type="ARBA" id="ARBA00022553"/>
    </source>
</evidence>
<keyword evidence="5" id="KW-0597">Phosphoprotein</keyword>
<name>A0ABS2MPF8_9FIRM</name>
<dbReference type="Gene3D" id="6.10.340.10">
    <property type="match status" value="1"/>
</dbReference>
<dbReference type="CDD" id="cd00082">
    <property type="entry name" value="HisKA"/>
    <property type="match status" value="1"/>
</dbReference>
<organism evidence="17 18">
    <name type="scientific">Fusibacter tunisiensis</name>
    <dbReference type="NCBI Taxonomy" id="1008308"/>
    <lineage>
        <taxon>Bacteria</taxon>
        <taxon>Bacillati</taxon>
        <taxon>Bacillota</taxon>
        <taxon>Clostridia</taxon>
        <taxon>Eubacteriales</taxon>
        <taxon>Eubacteriales Family XII. Incertae Sedis</taxon>
        <taxon>Fusibacter</taxon>
    </lineage>
</organism>
<dbReference type="Pfam" id="PF00512">
    <property type="entry name" value="HisKA"/>
    <property type="match status" value="1"/>
</dbReference>
<proteinExistence type="predicted"/>
<dbReference type="InterPro" id="IPR003661">
    <property type="entry name" value="HisK_dim/P_dom"/>
</dbReference>
<dbReference type="PROSITE" id="PS50109">
    <property type="entry name" value="HIS_KIN"/>
    <property type="match status" value="1"/>
</dbReference>
<evidence type="ECO:0000256" key="9">
    <source>
        <dbReference type="ARBA" id="ARBA00022777"/>
    </source>
</evidence>